<name>A0A6J7JF39_9ZZZZ</name>
<dbReference type="AlphaFoldDB" id="A0A6J7JF39"/>
<gene>
    <name evidence="4" type="ORF">UFOPK3733_01327</name>
</gene>
<dbReference type="GO" id="GO:0046872">
    <property type="term" value="F:metal ion binding"/>
    <property type="evidence" value="ECO:0007669"/>
    <property type="project" value="UniProtKB-KW"/>
</dbReference>
<keyword evidence="2" id="KW-0808">Transferase</keyword>
<evidence type="ECO:0000256" key="1">
    <source>
        <dbReference type="ARBA" id="ARBA00022676"/>
    </source>
</evidence>
<evidence type="ECO:0000256" key="2">
    <source>
        <dbReference type="ARBA" id="ARBA00022679"/>
    </source>
</evidence>
<reference evidence="4" key="1">
    <citation type="submission" date="2020-05" db="EMBL/GenBank/DDBJ databases">
        <authorList>
            <person name="Chiriac C."/>
            <person name="Salcher M."/>
            <person name="Ghai R."/>
            <person name="Kavagutti S V."/>
        </authorList>
    </citation>
    <scope>NUCLEOTIDE SEQUENCE</scope>
</reference>
<dbReference type="Pfam" id="PF01501">
    <property type="entry name" value="Glyco_transf_8"/>
    <property type="match status" value="1"/>
</dbReference>
<dbReference type="PANTHER" id="PTHR13778">
    <property type="entry name" value="GLYCOSYLTRANSFERASE 8 DOMAIN-CONTAINING PROTEIN"/>
    <property type="match status" value="1"/>
</dbReference>
<dbReference type="GO" id="GO:0016757">
    <property type="term" value="F:glycosyltransferase activity"/>
    <property type="evidence" value="ECO:0007669"/>
    <property type="project" value="UniProtKB-KW"/>
</dbReference>
<dbReference type="PANTHER" id="PTHR13778:SF47">
    <property type="entry name" value="LIPOPOLYSACCHARIDE 1,3-GALACTOSYLTRANSFERASE"/>
    <property type="match status" value="1"/>
</dbReference>
<dbReference type="InterPro" id="IPR002495">
    <property type="entry name" value="Glyco_trans_8"/>
</dbReference>
<dbReference type="EMBL" id="CAFBNC010000068">
    <property type="protein sequence ID" value="CAB4941559.1"/>
    <property type="molecule type" value="Genomic_DNA"/>
</dbReference>
<dbReference type="Gene3D" id="3.90.550.10">
    <property type="entry name" value="Spore Coat Polysaccharide Biosynthesis Protein SpsA, Chain A"/>
    <property type="match status" value="1"/>
</dbReference>
<protein>
    <submittedName>
        <fullName evidence="4">Unannotated protein</fullName>
    </submittedName>
</protein>
<organism evidence="4">
    <name type="scientific">freshwater metagenome</name>
    <dbReference type="NCBI Taxonomy" id="449393"/>
    <lineage>
        <taxon>unclassified sequences</taxon>
        <taxon>metagenomes</taxon>
        <taxon>ecological metagenomes</taxon>
    </lineage>
</organism>
<proteinExistence type="predicted"/>
<dbReference type="InterPro" id="IPR029044">
    <property type="entry name" value="Nucleotide-diphossugar_trans"/>
</dbReference>
<dbReference type="InterPro" id="IPR050748">
    <property type="entry name" value="Glycosyltrans_8_dom-fam"/>
</dbReference>
<evidence type="ECO:0000313" key="4">
    <source>
        <dbReference type="EMBL" id="CAB4941559.1"/>
    </source>
</evidence>
<keyword evidence="1" id="KW-0328">Glycosyltransferase</keyword>
<sequence length="324" mass="36336">MDQCHYPLAMQSTINLLVCGNGAWSAHIATTLVSALHATPATPIRLFVGAVEIGESDRALIQSAVPANAITWIEVSIAELDALPPRKASKFNFIELLALDRLPLDVERLVLIDADAIVRDDLTTLRNVDLDGRTLAATRCTWGLWIGRGIPYFAELGLDGNLKYLQSGVKVVDMAAWRRGNIGEKALAHLNQWHDVMRLGDQELLNAVIDDDWVELPLRWNAVYNPHIDHELTACGFTRADLHASTVDPAIIHFAGPKPWNWARPNREEIPGLEEWEGFAFNGPYRDWYRAERERGLAVRAAIRPQRRSVLRRIRKAMSVLLHG</sequence>
<keyword evidence="3" id="KW-0479">Metal-binding</keyword>
<accession>A0A6J7JF39</accession>
<evidence type="ECO:0000256" key="3">
    <source>
        <dbReference type="ARBA" id="ARBA00022723"/>
    </source>
</evidence>
<dbReference type="SUPFAM" id="SSF53448">
    <property type="entry name" value="Nucleotide-diphospho-sugar transferases"/>
    <property type="match status" value="1"/>
</dbReference>